<keyword evidence="2" id="KW-0833">Ubl conjugation pathway</keyword>
<dbReference type="InterPro" id="IPR007502">
    <property type="entry name" value="Helicase-assoc_dom"/>
</dbReference>
<dbReference type="Gene3D" id="3.30.710.10">
    <property type="entry name" value="Potassium Channel Kv1.1, Chain A"/>
    <property type="match status" value="1"/>
</dbReference>
<dbReference type="SMART" id="SM00512">
    <property type="entry name" value="Skp1"/>
    <property type="match status" value="1"/>
</dbReference>
<dbReference type="InterPro" id="IPR016073">
    <property type="entry name" value="Skp1_comp_POZ"/>
</dbReference>
<dbReference type="PANTHER" id="PTHR11165">
    <property type="entry name" value="SKP1"/>
    <property type="match status" value="1"/>
</dbReference>
<evidence type="ECO:0000256" key="3">
    <source>
        <dbReference type="SAM" id="MobiDB-lite"/>
    </source>
</evidence>
<feature type="compositionally biased region" description="Low complexity" evidence="3">
    <location>
        <begin position="442"/>
        <end position="451"/>
    </location>
</feature>
<comment type="similarity">
    <text evidence="1">Belongs to the SKP1 family.</text>
</comment>
<evidence type="ECO:0000256" key="2">
    <source>
        <dbReference type="ARBA" id="ARBA00022786"/>
    </source>
</evidence>
<organism evidence="5 6">
    <name type="scientific">Durusdinium trenchii</name>
    <dbReference type="NCBI Taxonomy" id="1381693"/>
    <lineage>
        <taxon>Eukaryota</taxon>
        <taxon>Sar</taxon>
        <taxon>Alveolata</taxon>
        <taxon>Dinophyceae</taxon>
        <taxon>Suessiales</taxon>
        <taxon>Symbiodiniaceae</taxon>
        <taxon>Durusdinium</taxon>
    </lineage>
</organism>
<evidence type="ECO:0000256" key="1">
    <source>
        <dbReference type="ARBA" id="ARBA00009993"/>
    </source>
</evidence>
<dbReference type="Pfam" id="PF03931">
    <property type="entry name" value="Skp1_POZ"/>
    <property type="match status" value="1"/>
</dbReference>
<dbReference type="InterPro" id="IPR001107">
    <property type="entry name" value="Band_7"/>
</dbReference>
<dbReference type="Proteomes" id="UP001642464">
    <property type="component" value="Unassembled WGS sequence"/>
</dbReference>
<dbReference type="Pfam" id="PF01145">
    <property type="entry name" value="Band_7"/>
    <property type="match status" value="1"/>
</dbReference>
<dbReference type="InterPro" id="IPR036296">
    <property type="entry name" value="SKP1-like_dim_sf"/>
</dbReference>
<dbReference type="Pfam" id="PF21010">
    <property type="entry name" value="HA2_C"/>
    <property type="match status" value="1"/>
</dbReference>
<feature type="compositionally biased region" description="Polar residues" evidence="3">
    <location>
        <begin position="414"/>
        <end position="428"/>
    </location>
</feature>
<dbReference type="EMBL" id="CAXAMM010023336">
    <property type="protein sequence ID" value="CAK9053505.1"/>
    <property type="molecule type" value="Genomic_DNA"/>
</dbReference>
<dbReference type="InterPro" id="IPR016897">
    <property type="entry name" value="SKP1"/>
</dbReference>
<evidence type="ECO:0000313" key="5">
    <source>
        <dbReference type="EMBL" id="CAK9053505.1"/>
    </source>
</evidence>
<proteinExistence type="inferred from homology"/>
<gene>
    <name evidence="5" type="ORF">SCF082_LOCUS29142</name>
</gene>
<dbReference type="Pfam" id="PF01466">
    <property type="entry name" value="Skp1"/>
    <property type="match status" value="1"/>
</dbReference>
<sequence length="892" mass="98087">MPEGDKVLLKSSQGEIFEVEPEVACMSTLVRNMVDDSGTDEEIPLPNVKTAILSKVIDYCKYHKDSPPEEIQKPLKSTNLVECGVSEWDNEYVNIEQEVLFELILAANYLDIKSLLDLTCAKVASMIKGKNTEEIRKQFNIVNDFTPEEEAQVREENRDLGGLCVALRSISSRTEQLEVKVTTKSKDNVFCTVHISVQFAVNPQQCEDAIYKLANVSDQIDAFVANIIRSKVPNMDIDDAFEAKDDLSSAITQELAATLAPFGFVVHNVLCTEIRLHKSVMDAMNEINRQKRLREAAIMEAEAQKIRVVKAAEADAEAAELQGDGIARQRGAIIDGLRTAVLERTDHKATTEELSKLLLVTQYFETMKQIGSRENSKTFVMPKANPLDSESQLRMGWLQAKAGLAGLQRGRGPVQQSMPRDTRTSSPPAVSGVPAGRAERTSSPAVSAPRRSSGERRTSGERRPSQPRSTSPAPRPVPVQPAARPPVVLQIQVPPGAPPGATLQCQAPDGRGSVAGTVAPRRWGTRWGRFTVTDSGLTTTVMGVSAIGFVGSRLLQMGSNEKVSDFLSKAPDPPEKLAIENSIQLLVELGALTKAEQLTALGEHLTKSPLPPRLAKTVLWAILLGCLDDALSVVAAAGGFFREPWRTAGMDREEAQKLKRDLAKPYNSDHGCLLNAVTGYTDANNQQSFCEKWQLNQTTMRLIRDQQNRLYTECQENKTDSFANRHRGNFQLLTAVLCAGIFPNIARRRGGSDFYEAQNGKVEARLHATSAYVPEHPDEWVFFQELSQMESSYRLKLVSPVTPLQMLLLGGQGPLKKEMGKGKEKGGGVVVSLLEGWVKFRTDDSTADQVQKVRNALQGAFQAFCATPDQIPNATTLQMLDQDLPMVPDAKR</sequence>
<feature type="region of interest" description="Disordered" evidence="3">
    <location>
        <begin position="406"/>
        <end position="513"/>
    </location>
</feature>
<evidence type="ECO:0000313" key="6">
    <source>
        <dbReference type="Proteomes" id="UP001642464"/>
    </source>
</evidence>
<dbReference type="SMART" id="SM00847">
    <property type="entry name" value="HA2"/>
    <property type="match status" value="1"/>
</dbReference>
<feature type="domain" description="Helicase-associated" evidence="4">
    <location>
        <begin position="581"/>
        <end position="674"/>
    </location>
</feature>
<accession>A0ABP0MPW7</accession>
<dbReference type="Pfam" id="PF07717">
    <property type="entry name" value="OB_NTP_bind"/>
    <property type="match status" value="1"/>
</dbReference>
<comment type="caution">
    <text evidence="5">The sequence shown here is derived from an EMBL/GenBank/DDBJ whole genome shotgun (WGS) entry which is preliminary data.</text>
</comment>
<dbReference type="SUPFAM" id="SSF54695">
    <property type="entry name" value="POZ domain"/>
    <property type="match status" value="1"/>
</dbReference>
<dbReference type="InterPro" id="IPR036013">
    <property type="entry name" value="Band_7/SPFH_dom_sf"/>
</dbReference>
<dbReference type="InterPro" id="IPR001232">
    <property type="entry name" value="SKP1-like"/>
</dbReference>
<dbReference type="InterPro" id="IPR016072">
    <property type="entry name" value="Skp1_comp_dimer"/>
</dbReference>
<dbReference type="Gene3D" id="1.20.120.1080">
    <property type="match status" value="1"/>
</dbReference>
<feature type="compositionally biased region" description="Basic and acidic residues" evidence="3">
    <location>
        <begin position="452"/>
        <end position="464"/>
    </location>
</feature>
<dbReference type="InterPro" id="IPR011709">
    <property type="entry name" value="DEAD-box_helicase_OB_fold"/>
</dbReference>
<reference evidence="5 6" key="1">
    <citation type="submission" date="2024-02" db="EMBL/GenBank/DDBJ databases">
        <authorList>
            <person name="Chen Y."/>
            <person name="Shah S."/>
            <person name="Dougan E. K."/>
            <person name="Thang M."/>
            <person name="Chan C."/>
        </authorList>
    </citation>
    <scope>NUCLEOTIDE SEQUENCE [LARGE SCALE GENOMIC DNA]</scope>
</reference>
<dbReference type="InterPro" id="IPR011333">
    <property type="entry name" value="SKP1/BTB/POZ_sf"/>
</dbReference>
<dbReference type="SUPFAM" id="SSF117892">
    <property type="entry name" value="Band 7/SPFH domain"/>
    <property type="match status" value="1"/>
</dbReference>
<dbReference type="Gene3D" id="3.30.479.30">
    <property type="entry name" value="Band 7 domain"/>
    <property type="match status" value="1"/>
</dbReference>
<name>A0ABP0MPW7_9DINO</name>
<protein>
    <submittedName>
        <fullName evidence="5">Hypersensitive-induced response protein-like protein 2</fullName>
    </submittedName>
</protein>
<dbReference type="SUPFAM" id="SSF81382">
    <property type="entry name" value="Skp1 dimerisation domain-like"/>
    <property type="match status" value="1"/>
</dbReference>
<evidence type="ECO:0000259" key="4">
    <source>
        <dbReference type="SMART" id="SM00847"/>
    </source>
</evidence>
<dbReference type="CDD" id="cd18322">
    <property type="entry name" value="BTB_POZ_SKP1"/>
    <property type="match status" value="1"/>
</dbReference>
<keyword evidence="6" id="KW-1185">Reference proteome</keyword>